<evidence type="ECO:0000313" key="2">
    <source>
        <dbReference type="Proteomes" id="UP001442468"/>
    </source>
</evidence>
<evidence type="ECO:0000313" key="1">
    <source>
        <dbReference type="EMBL" id="MEQ6918726.1"/>
    </source>
</evidence>
<accession>A0ABV1NI37</accession>
<proteinExistence type="predicted"/>
<dbReference type="RefSeq" id="WP_349763011.1">
    <property type="nucleotide sequence ID" value="NZ_JBEGCJ010000007.1"/>
</dbReference>
<dbReference type="EMBL" id="JBEGCJ010000007">
    <property type="protein sequence ID" value="MEQ6918726.1"/>
    <property type="molecule type" value="Genomic_DNA"/>
</dbReference>
<organism evidence="1 2">
    <name type="scientific">Halomonas aquatica</name>
    <dbReference type="NCBI Taxonomy" id="3151123"/>
    <lineage>
        <taxon>Bacteria</taxon>
        <taxon>Pseudomonadati</taxon>
        <taxon>Pseudomonadota</taxon>
        <taxon>Gammaproteobacteria</taxon>
        <taxon>Oceanospirillales</taxon>
        <taxon>Halomonadaceae</taxon>
        <taxon>Halomonas</taxon>
    </lineage>
</organism>
<comment type="caution">
    <text evidence="1">The sequence shown here is derived from an EMBL/GenBank/DDBJ whole genome shotgun (WGS) entry which is preliminary data.</text>
</comment>
<dbReference type="Proteomes" id="UP001442468">
    <property type="component" value="Unassembled WGS sequence"/>
</dbReference>
<gene>
    <name evidence="1" type="ORF">ABE960_14500</name>
</gene>
<keyword evidence="2" id="KW-1185">Reference proteome</keyword>
<reference evidence="1 2" key="1">
    <citation type="submission" date="2024-05" db="EMBL/GenBank/DDBJ databases">
        <title>Halomonas sp. SSM6 16S ribosomal RNA gene Genome sequencing and assembly.</title>
        <authorList>
            <person name="Yook S."/>
        </authorList>
    </citation>
    <scope>NUCLEOTIDE SEQUENCE [LARGE SCALE GENOMIC DNA]</scope>
    <source>
        <strain evidence="1 2">SSM6</strain>
    </source>
</reference>
<protein>
    <submittedName>
        <fullName evidence="1">Uncharacterized protein</fullName>
    </submittedName>
</protein>
<name>A0ABV1NI37_9GAMM</name>
<sequence>MALNRKQSVCKASDAWAAIQILGVLYQREGERRETVSLYLGGKDSEIFRSVHTEMAFLEPRLDQPFADTLHELLERRVIQRHLLIALRKLRYQKDYTYLLEVDDGRFRQHDHAKPVFTNGYRDTAYFFLKIRAAFPGKER</sequence>